<evidence type="ECO:0000256" key="9">
    <source>
        <dbReference type="RuleBase" id="RU004006"/>
    </source>
</evidence>
<evidence type="ECO:0000256" key="7">
    <source>
        <dbReference type="HAMAP-Rule" id="MF_01331"/>
    </source>
</evidence>
<dbReference type="EMBL" id="MEZK01000004">
    <property type="protein sequence ID" value="OGD63827.1"/>
    <property type="molecule type" value="Genomic_DNA"/>
</dbReference>
<keyword evidence="5 7" id="KW-0687">Ribonucleoprotein</keyword>
<protein>
    <recommendedName>
        <fullName evidence="6 7">Large ribosomal subunit protein uL22</fullName>
    </recommendedName>
</protein>
<evidence type="ECO:0000313" key="13">
    <source>
        <dbReference type="Proteomes" id="UP000177006"/>
    </source>
</evidence>
<evidence type="ECO:0000256" key="6">
    <source>
        <dbReference type="ARBA" id="ARBA00035207"/>
    </source>
</evidence>
<comment type="caution">
    <text evidence="12">The sequence shown here is derived from an EMBL/GenBank/DDBJ whole genome shotgun (WGS) entry which is preliminary data.</text>
</comment>
<keyword evidence="3 7" id="KW-0694">RNA-binding</keyword>
<organism evidence="12 13">
    <name type="scientific">Candidatus Beckwithbacteria bacterium RBG_13_42_9</name>
    <dbReference type="NCBI Taxonomy" id="1797457"/>
    <lineage>
        <taxon>Bacteria</taxon>
        <taxon>Candidatus Beckwithiibacteriota</taxon>
    </lineage>
</organism>
<dbReference type="GO" id="GO:0003735">
    <property type="term" value="F:structural constituent of ribosome"/>
    <property type="evidence" value="ECO:0007669"/>
    <property type="project" value="InterPro"/>
</dbReference>
<evidence type="ECO:0000256" key="1">
    <source>
        <dbReference type="ARBA" id="ARBA00009451"/>
    </source>
</evidence>
<dbReference type="CDD" id="cd00336">
    <property type="entry name" value="Ribosomal_L22"/>
    <property type="match status" value="1"/>
</dbReference>
<dbReference type="Pfam" id="PF00237">
    <property type="entry name" value="Ribosomal_L22"/>
    <property type="match status" value="1"/>
</dbReference>
<comment type="similarity">
    <text evidence="1 7 8">Belongs to the universal ribosomal protein uL22 family.</text>
</comment>
<dbReference type="GO" id="GO:0006412">
    <property type="term" value="P:translation"/>
    <property type="evidence" value="ECO:0007669"/>
    <property type="project" value="UniProtKB-UniRule"/>
</dbReference>
<evidence type="ECO:0000256" key="2">
    <source>
        <dbReference type="ARBA" id="ARBA00022730"/>
    </source>
</evidence>
<dbReference type="Proteomes" id="UP000177006">
    <property type="component" value="Unassembled WGS sequence"/>
</dbReference>
<dbReference type="HAMAP" id="MF_01331_B">
    <property type="entry name" value="Ribosomal_uL22_B"/>
    <property type="match status" value="1"/>
</dbReference>
<dbReference type="PANTHER" id="PTHR13501">
    <property type="entry name" value="CHLOROPLAST 50S RIBOSOMAL PROTEIN L22-RELATED"/>
    <property type="match status" value="1"/>
</dbReference>
<dbReference type="AlphaFoldDB" id="A0A1F5E8T3"/>
<feature type="region of interest" description="Disordered" evidence="11">
    <location>
        <begin position="108"/>
        <end position="137"/>
    </location>
</feature>
<dbReference type="InterPro" id="IPR001063">
    <property type="entry name" value="Ribosomal_uL22"/>
</dbReference>
<evidence type="ECO:0000256" key="11">
    <source>
        <dbReference type="SAM" id="MobiDB-lite"/>
    </source>
</evidence>
<evidence type="ECO:0000313" key="12">
    <source>
        <dbReference type="EMBL" id="OGD63827.1"/>
    </source>
</evidence>
<reference evidence="12 13" key="1">
    <citation type="journal article" date="2016" name="Nat. Commun.">
        <title>Thousands of microbial genomes shed light on interconnected biogeochemical processes in an aquifer system.</title>
        <authorList>
            <person name="Anantharaman K."/>
            <person name="Brown C.T."/>
            <person name="Hug L.A."/>
            <person name="Sharon I."/>
            <person name="Castelle C.J."/>
            <person name="Probst A.J."/>
            <person name="Thomas B.C."/>
            <person name="Singh A."/>
            <person name="Wilkins M.J."/>
            <person name="Karaoz U."/>
            <person name="Brodie E.L."/>
            <person name="Williams K.H."/>
            <person name="Hubbard S.S."/>
            <person name="Banfield J.F."/>
        </authorList>
    </citation>
    <scope>NUCLEOTIDE SEQUENCE [LARGE SCALE GENOMIC DNA]</scope>
</reference>
<comment type="function">
    <text evidence="7 10">This protein binds specifically to 23S rRNA; its binding is stimulated by other ribosomal proteins, e.g., L4, L17, and L20. It is important during the early stages of 50S assembly. It makes multiple contacts with different domains of the 23S rRNA in the assembled 50S subunit and ribosome.</text>
</comment>
<dbReference type="InterPro" id="IPR005727">
    <property type="entry name" value="Ribosomal_uL22_bac/chlpt-type"/>
</dbReference>
<dbReference type="NCBIfam" id="TIGR01044">
    <property type="entry name" value="rplV_bact"/>
    <property type="match status" value="1"/>
</dbReference>
<evidence type="ECO:0000256" key="4">
    <source>
        <dbReference type="ARBA" id="ARBA00022980"/>
    </source>
</evidence>
<evidence type="ECO:0000256" key="10">
    <source>
        <dbReference type="RuleBase" id="RU004008"/>
    </source>
</evidence>
<gene>
    <name evidence="7" type="primary">rplV</name>
    <name evidence="12" type="ORF">A2160_06305</name>
</gene>
<dbReference type="InterPro" id="IPR047867">
    <property type="entry name" value="Ribosomal_uL22_bac/org-type"/>
</dbReference>
<evidence type="ECO:0000256" key="8">
    <source>
        <dbReference type="RuleBase" id="RU004005"/>
    </source>
</evidence>
<comment type="function">
    <text evidence="7">The globular domain of the protein is located near the polypeptide exit tunnel on the outside of the subunit, while an extended beta-hairpin is found that lines the wall of the exit tunnel in the center of the 70S ribosome.</text>
</comment>
<evidence type="ECO:0000256" key="3">
    <source>
        <dbReference type="ARBA" id="ARBA00022884"/>
    </source>
</evidence>
<dbReference type="STRING" id="1797457.A2160_06305"/>
<dbReference type="SUPFAM" id="SSF54843">
    <property type="entry name" value="Ribosomal protein L22"/>
    <property type="match status" value="1"/>
</dbReference>
<proteinExistence type="inferred from homology"/>
<dbReference type="GO" id="GO:0022625">
    <property type="term" value="C:cytosolic large ribosomal subunit"/>
    <property type="evidence" value="ECO:0007669"/>
    <property type="project" value="TreeGrafter"/>
</dbReference>
<dbReference type="PANTHER" id="PTHR13501:SF8">
    <property type="entry name" value="LARGE RIBOSOMAL SUBUNIT PROTEIN UL22M"/>
    <property type="match status" value="1"/>
</dbReference>
<accession>A0A1F5E8T3</accession>
<comment type="subunit">
    <text evidence="7 9">Part of the 50S ribosomal subunit.</text>
</comment>
<name>A0A1F5E8T3_9BACT</name>
<evidence type="ECO:0000256" key="5">
    <source>
        <dbReference type="ARBA" id="ARBA00023274"/>
    </source>
</evidence>
<dbReference type="InterPro" id="IPR036394">
    <property type="entry name" value="Ribosomal_uL22_sf"/>
</dbReference>
<keyword evidence="4 7" id="KW-0689">Ribosomal protein</keyword>
<sequence>MEIRAYQKSLRISPRKMQLVADSVRRLPPQQALTQLRFMGKRGARLLAKVFKQAISNATNNLGLSPATLTIKHIHVEEGPTMKRWQPVSRGRGHEILKRSTHIKLILESKEPRGNKLNRKVEKANIKENKEPAEKKK</sequence>
<dbReference type="Gene3D" id="3.90.470.10">
    <property type="entry name" value="Ribosomal protein L22/L17"/>
    <property type="match status" value="1"/>
</dbReference>
<keyword evidence="2 7" id="KW-0699">rRNA-binding</keyword>
<dbReference type="GO" id="GO:0019843">
    <property type="term" value="F:rRNA binding"/>
    <property type="evidence" value="ECO:0007669"/>
    <property type="project" value="UniProtKB-UniRule"/>
</dbReference>